<accession>A0A831WBV1</accession>
<evidence type="ECO:0000313" key="2">
    <source>
        <dbReference type="EMBL" id="HEC07907.1"/>
    </source>
</evidence>
<dbReference type="AlphaFoldDB" id="A0A831WBV1"/>
<keyword evidence="1" id="KW-0732">Signal</keyword>
<feature type="chain" id="PRO_5032427911" evidence="1">
    <location>
        <begin position="23"/>
        <end position="89"/>
    </location>
</feature>
<dbReference type="EMBL" id="DRLF01000475">
    <property type="protein sequence ID" value="HEC07907.1"/>
    <property type="molecule type" value="Genomic_DNA"/>
</dbReference>
<comment type="caution">
    <text evidence="2">The sequence shown here is derived from an EMBL/GenBank/DDBJ whole genome shotgun (WGS) entry which is preliminary data.</text>
</comment>
<organism evidence="2">
    <name type="scientific">Thiolapillus brandeum</name>
    <dbReference type="NCBI Taxonomy" id="1076588"/>
    <lineage>
        <taxon>Bacteria</taxon>
        <taxon>Pseudomonadati</taxon>
        <taxon>Pseudomonadota</taxon>
        <taxon>Gammaproteobacteria</taxon>
        <taxon>Chromatiales</taxon>
        <taxon>Sedimenticolaceae</taxon>
        <taxon>Thiolapillus</taxon>
    </lineage>
</organism>
<feature type="signal peptide" evidence="1">
    <location>
        <begin position="1"/>
        <end position="22"/>
    </location>
</feature>
<proteinExistence type="predicted"/>
<evidence type="ECO:0000256" key="1">
    <source>
        <dbReference type="SAM" id="SignalP"/>
    </source>
</evidence>
<name>A0A831WBV1_9GAMM</name>
<feature type="non-terminal residue" evidence="2">
    <location>
        <position position="89"/>
    </location>
</feature>
<protein>
    <submittedName>
        <fullName evidence="2">Uncharacterized protein</fullName>
    </submittedName>
</protein>
<reference evidence="2" key="1">
    <citation type="journal article" date="2020" name="mSystems">
        <title>Genome- and Community-Level Interaction Insights into Carbon Utilization and Element Cycling Functions of Hydrothermarchaeota in Hydrothermal Sediment.</title>
        <authorList>
            <person name="Zhou Z."/>
            <person name="Liu Y."/>
            <person name="Xu W."/>
            <person name="Pan J."/>
            <person name="Luo Z.H."/>
            <person name="Li M."/>
        </authorList>
    </citation>
    <scope>NUCLEOTIDE SEQUENCE [LARGE SCALE GENOMIC DNA]</scope>
    <source>
        <strain evidence="2">HyVt-458</strain>
    </source>
</reference>
<sequence>MNKAAYYLVLGIILGANASALATAGVKPFFSAPYTGKKVQNYDITLPLSRYEQETFTIPQDCSKLNSRLLDGNGHWGNRIERRLWIKAD</sequence>
<gene>
    <name evidence="2" type="ORF">ENJ12_13710</name>
</gene>
<dbReference type="Proteomes" id="UP000886339">
    <property type="component" value="Unassembled WGS sequence"/>
</dbReference>